<evidence type="ECO:0000313" key="4">
    <source>
        <dbReference type="Proteomes" id="UP000005710"/>
    </source>
</evidence>
<dbReference type="EMBL" id="AENY02000002">
    <property type="protein sequence ID" value="EKP95058.1"/>
    <property type="molecule type" value="Genomic_DNA"/>
</dbReference>
<feature type="domain" description="Cell wall hydrolase SleB" evidence="2">
    <location>
        <begin position="189"/>
        <end position="294"/>
    </location>
</feature>
<dbReference type="AlphaFoldDB" id="K6Q1M9"/>
<gene>
    <name evidence="3" type="ORF">ThesuDRAFT_00785</name>
</gene>
<dbReference type="InterPro" id="IPR011105">
    <property type="entry name" value="Cell_wall_hydrolase_SleB"/>
</dbReference>
<organism evidence="3 4">
    <name type="scientific">Thermaerobacter subterraneus DSM 13965</name>
    <dbReference type="NCBI Taxonomy" id="867903"/>
    <lineage>
        <taxon>Bacteria</taxon>
        <taxon>Bacillati</taxon>
        <taxon>Bacillota</taxon>
        <taxon>Clostridia</taxon>
        <taxon>Eubacteriales</taxon>
        <taxon>Clostridiales Family XVII. Incertae Sedis</taxon>
        <taxon>Thermaerobacter</taxon>
    </lineage>
</organism>
<dbReference type="Gene3D" id="1.10.10.2520">
    <property type="entry name" value="Cell wall hydrolase SleB, domain 1"/>
    <property type="match status" value="1"/>
</dbReference>
<dbReference type="Proteomes" id="UP000005710">
    <property type="component" value="Unassembled WGS sequence"/>
</dbReference>
<reference evidence="3" key="2">
    <citation type="submission" date="2012-10" db="EMBL/GenBank/DDBJ databases">
        <title>Improved high-quality draft of Thermaerobacter subterraneus C21, DSM 13965.</title>
        <authorList>
            <consortium name="DOE Joint Genome Institute"/>
            <person name="Eisen J."/>
            <person name="Huntemann M."/>
            <person name="Wei C.-L."/>
            <person name="Han J."/>
            <person name="Detter J.C."/>
            <person name="Han C."/>
            <person name="Tapia R."/>
            <person name="Chen A."/>
            <person name="Kyrpides N."/>
            <person name="Mavromatis K."/>
            <person name="Markowitz V."/>
            <person name="Szeto E."/>
            <person name="Ivanova N."/>
            <person name="Mikhailova N."/>
            <person name="Ovchinnikova G."/>
            <person name="Pagani I."/>
            <person name="Pati A."/>
            <person name="Goodwin L."/>
            <person name="Nordberg H.P."/>
            <person name="Cantor M.N."/>
            <person name="Hua S.X."/>
            <person name="Woyke T."/>
            <person name="Eisen J."/>
            <person name="Klenk H.-P."/>
        </authorList>
    </citation>
    <scope>NUCLEOTIDE SEQUENCE [LARGE SCALE GENOMIC DNA]</scope>
    <source>
        <strain evidence="3">DSM 13965</strain>
    </source>
</reference>
<dbReference type="Gene3D" id="6.20.240.60">
    <property type="match status" value="1"/>
</dbReference>
<evidence type="ECO:0000259" key="2">
    <source>
        <dbReference type="Pfam" id="PF07486"/>
    </source>
</evidence>
<dbReference type="InterPro" id="IPR042047">
    <property type="entry name" value="SleB_dom1"/>
</dbReference>
<dbReference type="STRING" id="867903.ThesuDRAFT_00785"/>
<feature type="region of interest" description="Disordered" evidence="1">
    <location>
        <begin position="120"/>
        <end position="165"/>
    </location>
</feature>
<dbReference type="GO" id="GO:0016787">
    <property type="term" value="F:hydrolase activity"/>
    <property type="evidence" value="ECO:0007669"/>
    <property type="project" value="UniProtKB-KW"/>
</dbReference>
<dbReference type="Pfam" id="PF07486">
    <property type="entry name" value="Hydrolase_2"/>
    <property type="match status" value="1"/>
</dbReference>
<comment type="caution">
    <text evidence="3">The sequence shown here is derived from an EMBL/GenBank/DDBJ whole genome shotgun (WGS) entry which is preliminary data.</text>
</comment>
<name>K6Q1M9_9FIRM</name>
<feature type="region of interest" description="Disordered" evidence="1">
    <location>
        <begin position="231"/>
        <end position="250"/>
    </location>
</feature>
<keyword evidence="4" id="KW-1185">Reference proteome</keyword>
<dbReference type="eggNOG" id="COG3773">
    <property type="taxonomic scope" value="Bacteria"/>
</dbReference>
<reference evidence="3" key="1">
    <citation type="submission" date="2010-10" db="EMBL/GenBank/DDBJ databases">
        <authorList>
            <consortium name="US DOE Joint Genome Institute (JGI-PGF)"/>
            <person name="Lucas S."/>
            <person name="Copeland A."/>
            <person name="Lapidus A."/>
            <person name="Bruce D."/>
            <person name="Goodwin L."/>
            <person name="Pitluck S."/>
            <person name="Kyrpides N."/>
            <person name="Mavromatis K."/>
            <person name="Detter J.C."/>
            <person name="Han C."/>
            <person name="Land M."/>
            <person name="Hauser L."/>
            <person name="Markowitz V."/>
            <person name="Cheng J.-F."/>
            <person name="Hugenholtz P."/>
            <person name="Woyke T."/>
            <person name="Wu D."/>
            <person name="Pukall R."/>
            <person name="Wahrenburg C."/>
            <person name="Brambilla E."/>
            <person name="Klenk H.-P."/>
            <person name="Eisen J.A."/>
        </authorList>
    </citation>
    <scope>NUCLEOTIDE SEQUENCE [LARGE SCALE GENOMIC DNA]</scope>
    <source>
        <strain evidence="3">DSM 13965</strain>
    </source>
</reference>
<evidence type="ECO:0000313" key="3">
    <source>
        <dbReference type="EMBL" id="EKP95058.1"/>
    </source>
</evidence>
<dbReference type="HOGENOM" id="CLU_972990_0_0_9"/>
<feature type="compositionally biased region" description="Basic and acidic residues" evidence="1">
    <location>
        <begin position="120"/>
        <end position="151"/>
    </location>
</feature>
<accession>K6Q1M9</accession>
<protein>
    <submittedName>
        <fullName evidence="3">Cell Wall Hydrolase</fullName>
    </submittedName>
</protein>
<proteinExistence type="predicted"/>
<evidence type="ECO:0000256" key="1">
    <source>
        <dbReference type="SAM" id="MobiDB-lite"/>
    </source>
</evidence>
<keyword evidence="3" id="KW-0378">Hydrolase</keyword>
<sequence length="295" mass="33018">MLHTGYYGLTMTRPHVRPQVRPRACPATRQVLPAGIMAGVLLWSFSALASVHDVQARSSPPLVPRPALRAEVERQKLLEREAQEAARIEQRHKFALGRAMWQARWEERARQERLARLRQQEEARRKEEARRREEAKRREQARREAVAKAEKAGSQPASRTGARAASAGGEILLDELELLARMVEIEAGSEPYEGKVAVAAVILNRVRSPRFPDSVRAVIFQPGQFPTAAEKLPRVRPGSSERRAAREALAGQDPSKGALYFYNPARHPCEGDGARGDFFCSLKVTARIGNHVFAR</sequence>